<dbReference type="AlphaFoldDB" id="H9UFF1"/>
<dbReference type="Gene3D" id="2.60.40.1180">
    <property type="entry name" value="Golgi alpha-mannosidase II"/>
    <property type="match status" value="1"/>
</dbReference>
<dbReference type="Proteomes" id="UP000007383">
    <property type="component" value="Chromosome"/>
</dbReference>
<evidence type="ECO:0000313" key="6">
    <source>
        <dbReference type="Proteomes" id="UP000007383"/>
    </source>
</evidence>
<dbReference type="SUPFAM" id="SSF51445">
    <property type="entry name" value="(Trans)glycosidases"/>
    <property type="match status" value="1"/>
</dbReference>
<evidence type="ECO:0000256" key="2">
    <source>
        <dbReference type="RuleBase" id="RU361185"/>
    </source>
</evidence>
<sequence>MLRIETSETGCNVWFRGKLILQHSARKPAIELGIGTADFPERFGMFRIRETARDIRPLARVQVLQQDDTTATLRFGDALSLKLQVIDERLHVHPEGYDPECNRFVLRMPSDRDEHIYGCGEQYSRLDLKGSRVPLFVQEQGVGRGKDLITLLANLSHGAGGNHFTTYFPQPTYVTSRNLFFHTDASAYAVFDFRRANRSSLEFWQVPNEIVIGAGDSMAEVLGSLTLLLGRQPQLPDWTWDGVWLGVQGGTEVVQQKLDSAREAGLRVGAVWAQDWEGRRITSFGKQLRWNWRYDNERYPDLPGYIQELQRDGIRFLGYINPFLAIGTTNTEEGPVPPEFFYNEARDKGYCVKHPDGSDYYTYVTTFPAATLDLTNPEAFAWIKGIIKREMIGIGLSGWMADFGEYFPIDSTVKSGENPELVHNRFPALWAKANYEALEETGKLGEVVFFMRSGFTGSSRWSTSNWAGDQLVNWSIHDGLASVIPAGLSLGFCGVANFHSDIGGYTTVAYVKRRKEVFMRWAELAAFTPTMRTHEGNRPDDNWQFDSDAETLQHFARMSAVFTRLKPYHIRLSEEYQQRGIPMLRHCGLMYQDDPVCHRLQYQFMYGSDLMVAPVIRKGQRHVRCYLPQDDWIHLWTGRRLQGGRHHRIAAPIGKPAVMYRANSEFASLFAGISHTDREVE</sequence>
<dbReference type="Pfam" id="PF21365">
    <property type="entry name" value="Glyco_hydro_31_3rd"/>
    <property type="match status" value="1"/>
</dbReference>
<evidence type="ECO:0000259" key="3">
    <source>
        <dbReference type="Pfam" id="PF01055"/>
    </source>
</evidence>
<dbReference type="CDD" id="cd14752">
    <property type="entry name" value="GH31_N"/>
    <property type="match status" value="1"/>
</dbReference>
<dbReference type="SUPFAM" id="SSF74650">
    <property type="entry name" value="Galactose mutarotase-like"/>
    <property type="match status" value="1"/>
</dbReference>
<dbReference type="Pfam" id="PF01055">
    <property type="entry name" value="Glyco_hydro_31_2nd"/>
    <property type="match status" value="1"/>
</dbReference>
<name>H9UFF1_SPIAZ</name>
<dbReference type="InterPro" id="IPR013780">
    <property type="entry name" value="Glyco_hydro_b"/>
</dbReference>
<evidence type="ECO:0000313" key="5">
    <source>
        <dbReference type="EMBL" id="AFG36244.1"/>
    </source>
</evidence>
<dbReference type="EMBL" id="CP003282">
    <property type="protein sequence ID" value="AFG36244.1"/>
    <property type="molecule type" value="Genomic_DNA"/>
</dbReference>
<dbReference type="Gene3D" id="2.60.40.1760">
    <property type="entry name" value="glycosyl hydrolase (family 31)"/>
    <property type="match status" value="1"/>
</dbReference>
<comment type="similarity">
    <text evidence="1 2">Belongs to the glycosyl hydrolase 31 family.</text>
</comment>
<keyword evidence="2 5" id="KW-0378">Hydrolase</keyword>
<dbReference type="PANTHER" id="PTHR46959:SF2">
    <property type="entry name" value="SULFOQUINOVOSIDASE"/>
    <property type="match status" value="1"/>
</dbReference>
<proteinExistence type="inferred from homology"/>
<dbReference type="RefSeq" id="WP_014454242.1">
    <property type="nucleotide sequence ID" value="NC_017098.1"/>
</dbReference>
<protein>
    <submittedName>
        <fullName evidence="5">Family 31 glycosyl hydrolase, alpha-glucosidase</fullName>
    </submittedName>
</protein>
<dbReference type="InterPro" id="IPR017853">
    <property type="entry name" value="GH"/>
</dbReference>
<dbReference type="InterPro" id="IPR048395">
    <property type="entry name" value="Glyco_hydro_31_C"/>
</dbReference>
<dbReference type="PANTHER" id="PTHR46959">
    <property type="entry name" value="SULFOQUINOVOSIDASE"/>
    <property type="match status" value="1"/>
</dbReference>
<dbReference type="GO" id="GO:0005975">
    <property type="term" value="P:carbohydrate metabolic process"/>
    <property type="evidence" value="ECO:0007669"/>
    <property type="project" value="InterPro"/>
</dbReference>
<feature type="domain" description="Glycoside hydrolase family 31 TIM barrel" evidence="3">
    <location>
        <begin position="236"/>
        <end position="556"/>
    </location>
</feature>
<keyword evidence="6" id="KW-1185">Reference proteome</keyword>
<gene>
    <name evidence="5" type="ordered locus">Spiaf_0135</name>
</gene>
<accession>H9UFF1</accession>
<dbReference type="STRING" id="889378.Spiaf_0135"/>
<feature type="domain" description="Glycosyl hydrolase family 31 C-terminal" evidence="4">
    <location>
        <begin position="580"/>
        <end position="664"/>
    </location>
</feature>
<dbReference type="eggNOG" id="COG1501">
    <property type="taxonomic scope" value="Bacteria"/>
</dbReference>
<dbReference type="InterPro" id="IPR000322">
    <property type="entry name" value="Glyco_hydro_31_TIM"/>
</dbReference>
<dbReference type="OrthoDB" id="176168at2"/>
<dbReference type="PATRIC" id="fig|889378.3.peg.138"/>
<reference evidence="6" key="1">
    <citation type="journal article" date="2013" name="Stand. Genomic Sci.">
        <title>Complete genome sequence of the halophilic bacterium Spirochaeta africana type strain (Z-7692(T)) from the alkaline Lake Magadi in the East African Rift.</title>
        <authorList>
            <person name="Liolos K."/>
            <person name="Abt B."/>
            <person name="Scheuner C."/>
            <person name="Teshima H."/>
            <person name="Held B."/>
            <person name="Lapidus A."/>
            <person name="Nolan M."/>
            <person name="Lucas S."/>
            <person name="Deshpande S."/>
            <person name="Cheng J.F."/>
            <person name="Tapia R."/>
            <person name="Goodwin L.A."/>
            <person name="Pitluck S."/>
            <person name="Pagani I."/>
            <person name="Ivanova N."/>
            <person name="Mavromatis K."/>
            <person name="Mikhailova N."/>
            <person name="Huntemann M."/>
            <person name="Pati A."/>
            <person name="Chen A."/>
            <person name="Palaniappan K."/>
            <person name="Land M."/>
            <person name="Rohde M."/>
            <person name="Tindall B.J."/>
            <person name="Detter J.C."/>
            <person name="Goker M."/>
            <person name="Bristow J."/>
            <person name="Eisen J.A."/>
            <person name="Markowitz V."/>
            <person name="Hugenholtz P."/>
            <person name="Woyke T."/>
            <person name="Klenk H.P."/>
            <person name="Kyrpides N.C."/>
        </authorList>
    </citation>
    <scope>NUCLEOTIDE SEQUENCE</scope>
    <source>
        <strain evidence="6">ATCC 700263 / DSM 8902 / Z-7692</strain>
    </source>
</reference>
<dbReference type="InterPro" id="IPR044112">
    <property type="entry name" value="YihQ_TIM-like"/>
</dbReference>
<dbReference type="Gene3D" id="3.20.20.80">
    <property type="entry name" value="Glycosidases"/>
    <property type="match status" value="1"/>
</dbReference>
<dbReference type="NCBIfam" id="NF007746">
    <property type="entry name" value="PRK10426.1"/>
    <property type="match status" value="1"/>
</dbReference>
<dbReference type="InterPro" id="IPR052990">
    <property type="entry name" value="Sulfoquinovosidase_GH31"/>
</dbReference>
<dbReference type="SUPFAM" id="SSF51011">
    <property type="entry name" value="Glycosyl hydrolase domain"/>
    <property type="match status" value="1"/>
</dbReference>
<dbReference type="GO" id="GO:0030246">
    <property type="term" value="F:carbohydrate binding"/>
    <property type="evidence" value="ECO:0007669"/>
    <property type="project" value="InterPro"/>
</dbReference>
<organism evidence="5 6">
    <name type="scientific">Spirochaeta africana (strain ATCC 700263 / DSM 8902 / Z-7692)</name>
    <dbReference type="NCBI Taxonomy" id="889378"/>
    <lineage>
        <taxon>Bacteria</taxon>
        <taxon>Pseudomonadati</taxon>
        <taxon>Spirochaetota</taxon>
        <taxon>Spirochaetia</taxon>
        <taxon>Spirochaetales</taxon>
        <taxon>Spirochaetaceae</taxon>
        <taxon>Spirochaeta</taxon>
    </lineage>
</organism>
<dbReference type="HOGENOM" id="CLU_017110_0_1_12"/>
<evidence type="ECO:0000259" key="4">
    <source>
        <dbReference type="Pfam" id="PF21365"/>
    </source>
</evidence>
<dbReference type="CDD" id="cd06594">
    <property type="entry name" value="GH31_glucosidase_YihQ"/>
    <property type="match status" value="1"/>
</dbReference>
<dbReference type="KEGG" id="sfc:Spiaf_0135"/>
<evidence type="ECO:0000256" key="1">
    <source>
        <dbReference type="ARBA" id="ARBA00007806"/>
    </source>
</evidence>
<keyword evidence="2" id="KW-0326">Glycosidase</keyword>
<dbReference type="GO" id="GO:0004553">
    <property type="term" value="F:hydrolase activity, hydrolyzing O-glycosyl compounds"/>
    <property type="evidence" value="ECO:0007669"/>
    <property type="project" value="InterPro"/>
</dbReference>
<dbReference type="InterPro" id="IPR011013">
    <property type="entry name" value="Gal_mutarotase_sf_dom"/>
</dbReference>